<evidence type="ECO:0000313" key="2">
    <source>
        <dbReference type="EMBL" id="ROW11402.1"/>
    </source>
</evidence>
<dbReference type="OrthoDB" id="2537141at2759"/>
<dbReference type="EMBL" id="LKEA01000002">
    <property type="protein sequence ID" value="ROW11402.1"/>
    <property type="molecule type" value="Genomic_DNA"/>
</dbReference>
<comment type="caution">
    <text evidence="2">The sequence shown here is derived from an EMBL/GenBank/DDBJ whole genome shotgun (WGS) entry which is preliminary data.</text>
</comment>
<protein>
    <submittedName>
        <fullName evidence="2">Uncharacterized protein</fullName>
    </submittedName>
</protein>
<feature type="region of interest" description="Disordered" evidence="1">
    <location>
        <begin position="124"/>
        <end position="188"/>
    </location>
</feature>
<reference evidence="2 3" key="1">
    <citation type="submission" date="2015-09" db="EMBL/GenBank/DDBJ databases">
        <title>Host preference determinants of Valsa canker pathogens revealed by comparative genomics.</title>
        <authorList>
            <person name="Yin Z."/>
            <person name="Huang L."/>
        </authorList>
    </citation>
    <scope>NUCLEOTIDE SEQUENCE [LARGE SCALE GENOMIC DNA]</scope>
    <source>
        <strain evidence="2 3">03-1</strain>
    </source>
</reference>
<dbReference type="Proteomes" id="UP000283895">
    <property type="component" value="Unassembled WGS sequence"/>
</dbReference>
<feature type="compositionally biased region" description="Basic and acidic residues" evidence="1">
    <location>
        <begin position="77"/>
        <end position="91"/>
    </location>
</feature>
<evidence type="ECO:0000256" key="1">
    <source>
        <dbReference type="SAM" id="MobiDB-lite"/>
    </source>
</evidence>
<gene>
    <name evidence="2" type="ORF">VMCG_01571</name>
</gene>
<dbReference type="AlphaFoldDB" id="A0A423X691"/>
<evidence type="ECO:0000313" key="3">
    <source>
        <dbReference type="Proteomes" id="UP000283895"/>
    </source>
</evidence>
<feature type="compositionally biased region" description="Basic and acidic residues" evidence="1">
    <location>
        <begin position="273"/>
        <end position="282"/>
    </location>
</feature>
<feature type="compositionally biased region" description="Polar residues" evidence="1">
    <location>
        <begin position="283"/>
        <end position="292"/>
    </location>
</feature>
<sequence length="298" mass="34413">MARELIDQATESPRKLRPVIEEGYPAEGEMQRKRSRAQSIRQSPDDWKLHGRQLPESYALHSLSGTGEGRQRHRPHRGLDKDSSIIAPIDDHHRARNRVEIHSLRLPAAEECYYERGKKKQRTVSEANSFASGASVHADHHFEKRARRKTRDDRYDTLKTDDVGKKKKSRTKAGKQSRRKRDKLSSAREVMSNFNSNAILNDRITMQPSLRPGLFDNGRASKNQLPDLTFHEMAFLKQPRREPQKPISRSREKERRRSERELEEVSAFFLHKNLPESHDASGRKQTAISGLSSLDEVQ</sequence>
<keyword evidence="3" id="KW-1185">Reference proteome</keyword>
<dbReference type="STRING" id="356882.A0A423X691"/>
<organism evidence="2 3">
    <name type="scientific">Cytospora schulzeri</name>
    <dbReference type="NCBI Taxonomy" id="448051"/>
    <lineage>
        <taxon>Eukaryota</taxon>
        <taxon>Fungi</taxon>
        <taxon>Dikarya</taxon>
        <taxon>Ascomycota</taxon>
        <taxon>Pezizomycotina</taxon>
        <taxon>Sordariomycetes</taxon>
        <taxon>Sordariomycetidae</taxon>
        <taxon>Diaporthales</taxon>
        <taxon>Cytosporaceae</taxon>
        <taxon>Cytospora</taxon>
    </lineage>
</organism>
<feature type="compositionally biased region" description="Basic and acidic residues" evidence="1">
    <location>
        <begin position="1"/>
        <end position="20"/>
    </location>
</feature>
<feature type="compositionally biased region" description="Basic residues" evidence="1">
    <location>
        <begin position="165"/>
        <end position="182"/>
    </location>
</feature>
<name>A0A423X691_9PEZI</name>
<feature type="compositionally biased region" description="Basic and acidic residues" evidence="1">
    <location>
        <begin position="150"/>
        <end position="164"/>
    </location>
</feature>
<feature type="compositionally biased region" description="Basic and acidic residues" evidence="1">
    <location>
        <begin position="239"/>
        <end position="260"/>
    </location>
</feature>
<feature type="region of interest" description="Disordered" evidence="1">
    <location>
        <begin position="235"/>
        <end position="298"/>
    </location>
</feature>
<proteinExistence type="predicted"/>
<feature type="region of interest" description="Disordered" evidence="1">
    <location>
        <begin position="1"/>
        <end position="91"/>
    </location>
</feature>
<accession>A0A423X691</accession>